<dbReference type="PANTHER" id="PTHR34613:SF1">
    <property type="entry name" value="SLL6017 PROTEIN"/>
    <property type="match status" value="1"/>
</dbReference>
<keyword evidence="2" id="KW-1185">Reference proteome</keyword>
<evidence type="ECO:0008006" key="3">
    <source>
        <dbReference type="Google" id="ProtNLM"/>
    </source>
</evidence>
<dbReference type="eggNOG" id="COG1317">
    <property type="taxonomic scope" value="Bacteria"/>
</dbReference>
<dbReference type="HOGENOM" id="CLU_075818_1_0_7"/>
<protein>
    <recommendedName>
        <fullName evidence="3">Transposase (putative) YhgA-like domain-containing protein</fullName>
    </recommendedName>
</protein>
<proteinExistence type="predicted"/>
<dbReference type="PANTHER" id="PTHR34613">
    <property type="entry name" value="SLL0800 PROTEIN"/>
    <property type="match status" value="1"/>
</dbReference>
<dbReference type="BioCyc" id="SCEL448385:SCE_RS45305-MONOMER"/>
<accession>A9G5D3</accession>
<sequence>MLPMPTLEHNGFVDMFRENPSLAPHFLEILFHLDLPPYATVAVVEASLDQLLPVEFCADLVLELRDGAGALVLSIVLEVQRDIDRRKGYSWPVYVAVVRARKECSAVVLVVAPDAEVAAWAAQKIDLGLGLGTLQPLVLGPASVPEVTDQAEAEKEMELAILSAVAHGNGPNGLAVVQSALGALGRLDHEHAAVYFQIVYNALRDPMRRALEALIMERQTEGKATFPPFAQQLIERGRIEGIREGKLEGIREGKLEGILEAKRDALLRLVARAGIALTADHRERIQSCKDPAILDRWVDNALEAKDASEVLS</sequence>
<evidence type="ECO:0000313" key="2">
    <source>
        <dbReference type="Proteomes" id="UP000002139"/>
    </source>
</evidence>
<dbReference type="Proteomes" id="UP000002139">
    <property type="component" value="Chromosome"/>
</dbReference>
<dbReference type="STRING" id="448385.sce8841"/>
<name>A9G5D3_SORC5</name>
<reference evidence="1 2" key="1">
    <citation type="journal article" date="2007" name="Nat. Biotechnol.">
        <title>Complete genome sequence of the myxobacterium Sorangium cellulosum.</title>
        <authorList>
            <person name="Schneiker S."/>
            <person name="Perlova O."/>
            <person name="Kaiser O."/>
            <person name="Gerth K."/>
            <person name="Alici A."/>
            <person name="Altmeyer M.O."/>
            <person name="Bartels D."/>
            <person name="Bekel T."/>
            <person name="Beyer S."/>
            <person name="Bode E."/>
            <person name="Bode H.B."/>
            <person name="Bolten C.J."/>
            <person name="Choudhuri J.V."/>
            <person name="Doss S."/>
            <person name="Elnakady Y.A."/>
            <person name="Frank B."/>
            <person name="Gaigalat L."/>
            <person name="Goesmann A."/>
            <person name="Groeger C."/>
            <person name="Gross F."/>
            <person name="Jelsbak L."/>
            <person name="Jelsbak L."/>
            <person name="Kalinowski J."/>
            <person name="Kegler C."/>
            <person name="Knauber T."/>
            <person name="Konietzny S."/>
            <person name="Kopp M."/>
            <person name="Krause L."/>
            <person name="Krug D."/>
            <person name="Linke B."/>
            <person name="Mahmud T."/>
            <person name="Martinez-Arias R."/>
            <person name="McHardy A.C."/>
            <person name="Merai M."/>
            <person name="Meyer F."/>
            <person name="Mormann S."/>
            <person name="Munoz-Dorado J."/>
            <person name="Perez J."/>
            <person name="Pradella S."/>
            <person name="Rachid S."/>
            <person name="Raddatz G."/>
            <person name="Rosenau F."/>
            <person name="Rueckert C."/>
            <person name="Sasse F."/>
            <person name="Scharfe M."/>
            <person name="Schuster S.C."/>
            <person name="Suen G."/>
            <person name="Treuner-Lange A."/>
            <person name="Velicer G.J."/>
            <person name="Vorholter F.-J."/>
            <person name="Weissman K.J."/>
            <person name="Welch R.D."/>
            <person name="Wenzel S.C."/>
            <person name="Whitworth D.E."/>
            <person name="Wilhelm S."/>
            <person name="Wittmann C."/>
            <person name="Bloecker H."/>
            <person name="Puehler A."/>
            <person name="Mueller R."/>
        </authorList>
    </citation>
    <scope>NUCLEOTIDE SEQUENCE [LARGE SCALE GENOMIC DNA]</scope>
    <source>
        <strain evidence="2">So ce56</strain>
    </source>
</reference>
<evidence type="ECO:0000313" key="1">
    <source>
        <dbReference type="EMBL" id="CAN99013.1"/>
    </source>
</evidence>
<dbReference type="AlphaFoldDB" id="A9G5D3"/>
<organism evidence="1 2">
    <name type="scientific">Sorangium cellulosum (strain So ce56)</name>
    <name type="common">Polyangium cellulosum (strain So ce56)</name>
    <dbReference type="NCBI Taxonomy" id="448385"/>
    <lineage>
        <taxon>Bacteria</taxon>
        <taxon>Pseudomonadati</taxon>
        <taxon>Myxococcota</taxon>
        <taxon>Polyangia</taxon>
        <taxon>Polyangiales</taxon>
        <taxon>Polyangiaceae</taxon>
        <taxon>Sorangium</taxon>
    </lineage>
</organism>
<dbReference type="KEGG" id="scl:sce8841"/>
<dbReference type="EMBL" id="AM746676">
    <property type="protein sequence ID" value="CAN99013.1"/>
    <property type="molecule type" value="Genomic_DNA"/>
</dbReference>
<gene>
    <name evidence="1" type="ordered locus">sce8841</name>
</gene>